<keyword evidence="4" id="KW-0521">NADP</keyword>
<feature type="domain" description="Fatty acyl-CoA reductase C-terminal" evidence="5">
    <location>
        <begin position="287"/>
        <end position="377"/>
    </location>
</feature>
<keyword evidence="8" id="KW-1185">Reference proteome</keyword>
<sequence>MDRNKRSITILSLLALKQKKRLCWVREIYKNRRLRGALDNLIEEMGLSDTEIYFNFLRMTPIQFNHLLTLVGPAVVHVSTSYVPKEPDNYVLEEIPKTKVTPKQILDAMQWMDEGAQKAVEDYLLEGKLTTYLVTKALGEIVVSQECRDVPTSIIRPCNISPTFRDPFPGWCDSIQGLSGLMLAGAKGILQALMSVQDLKLNVVPVDLVANSMIVSAWHVAKVRPPSVYVVNCVMDYEKLPLADESILKKDLEKRTEYPLVNMFRYPDFHVYYKWIPYKIHSFIDEWIPAYIVDFFLYLFTGKTVLVRVHKKIQFLYSIFLKLGKEPWICRIENFNAMKDSLSEGDEEIFFLDTDNFDWDAYMEDCFLGGGKYLAHEDPSNIPFAKKKAQIWWLVTTVLKWFLILFVLYYIFPRSLFGRHYSDEHIYDIHS</sequence>
<keyword evidence="4" id="KW-0472">Membrane</keyword>
<dbReference type="PANTHER" id="PTHR11011:SF45">
    <property type="entry name" value="FATTY ACYL-COA REDUCTASE CG8306-RELATED"/>
    <property type="match status" value="1"/>
</dbReference>
<dbReference type="SUPFAM" id="SSF51735">
    <property type="entry name" value="NAD(P)-binding Rossmann-fold domains"/>
    <property type="match status" value="1"/>
</dbReference>
<dbReference type="CDD" id="cd09071">
    <property type="entry name" value="FAR_C"/>
    <property type="match status" value="1"/>
</dbReference>
<feature type="domain" description="Thioester reductase (TE)" evidence="6">
    <location>
        <begin position="74"/>
        <end position="213"/>
    </location>
</feature>
<dbReference type="Gene3D" id="3.40.50.720">
    <property type="entry name" value="NAD(P)-binding Rossmann-like Domain"/>
    <property type="match status" value="1"/>
</dbReference>
<protein>
    <recommendedName>
        <fullName evidence="4">Fatty acyl-CoA reductase</fullName>
        <ecNumber evidence="4">1.2.1.84</ecNumber>
    </recommendedName>
</protein>
<reference evidence="7 8" key="1">
    <citation type="submission" date="2021-06" db="EMBL/GenBank/DDBJ databases">
        <title>Caerostris darwini draft genome.</title>
        <authorList>
            <person name="Kono N."/>
            <person name="Arakawa K."/>
        </authorList>
    </citation>
    <scope>NUCLEOTIDE SEQUENCE [LARGE SCALE GENOMIC DNA]</scope>
</reference>
<feature type="transmembrane region" description="Helical" evidence="4">
    <location>
        <begin position="391"/>
        <end position="412"/>
    </location>
</feature>
<keyword evidence="4" id="KW-0812">Transmembrane</keyword>
<dbReference type="Pfam" id="PF07993">
    <property type="entry name" value="NAD_binding_4"/>
    <property type="match status" value="1"/>
</dbReference>
<evidence type="ECO:0000256" key="2">
    <source>
        <dbReference type="ARBA" id="ARBA00022516"/>
    </source>
</evidence>
<comment type="catalytic activity">
    <reaction evidence="4">
        <text>a long-chain fatty acyl-CoA + 2 NADPH + 2 H(+) = a long-chain primary fatty alcohol + 2 NADP(+) + CoA</text>
        <dbReference type="Rhea" id="RHEA:52716"/>
        <dbReference type="ChEBI" id="CHEBI:15378"/>
        <dbReference type="ChEBI" id="CHEBI:57287"/>
        <dbReference type="ChEBI" id="CHEBI:57783"/>
        <dbReference type="ChEBI" id="CHEBI:58349"/>
        <dbReference type="ChEBI" id="CHEBI:77396"/>
        <dbReference type="ChEBI" id="CHEBI:83139"/>
        <dbReference type="EC" id="1.2.1.84"/>
    </reaction>
</comment>
<evidence type="ECO:0000313" key="8">
    <source>
        <dbReference type="Proteomes" id="UP001054837"/>
    </source>
</evidence>
<dbReference type="InterPro" id="IPR036291">
    <property type="entry name" value="NAD(P)-bd_dom_sf"/>
</dbReference>
<dbReference type="GO" id="GO:0080019">
    <property type="term" value="F:alcohol-forming very long-chain fatty acyl-CoA reductase activity"/>
    <property type="evidence" value="ECO:0007669"/>
    <property type="project" value="InterPro"/>
</dbReference>
<keyword evidence="2 4" id="KW-0444">Lipid biosynthesis</keyword>
<dbReference type="GO" id="GO:0102965">
    <property type="term" value="F:alcohol-forming long-chain fatty acyl-CoA reductase activity"/>
    <property type="evidence" value="ECO:0007669"/>
    <property type="project" value="UniProtKB-EC"/>
</dbReference>
<gene>
    <name evidence="7" type="primary">FAR2</name>
    <name evidence="7" type="ORF">CDAR_234021</name>
</gene>
<dbReference type="AlphaFoldDB" id="A0AAV4UEE5"/>
<dbReference type="GO" id="GO:0005777">
    <property type="term" value="C:peroxisome"/>
    <property type="evidence" value="ECO:0007669"/>
    <property type="project" value="TreeGrafter"/>
</dbReference>
<proteinExistence type="inferred from homology"/>
<evidence type="ECO:0000256" key="3">
    <source>
        <dbReference type="ARBA" id="ARBA00023098"/>
    </source>
</evidence>
<evidence type="ECO:0000259" key="6">
    <source>
        <dbReference type="Pfam" id="PF07993"/>
    </source>
</evidence>
<name>A0AAV4UEE5_9ARAC</name>
<comment type="function">
    <text evidence="4">Catalyzes the reduction of fatty acyl-CoA to fatty alcohols.</text>
</comment>
<dbReference type="EC" id="1.2.1.84" evidence="4"/>
<dbReference type="EMBL" id="BPLQ01011163">
    <property type="protein sequence ID" value="GIY56143.1"/>
    <property type="molecule type" value="Genomic_DNA"/>
</dbReference>
<dbReference type="InterPro" id="IPR013120">
    <property type="entry name" value="FAR_NAD-bd"/>
</dbReference>
<keyword evidence="4" id="KW-0560">Oxidoreductase</keyword>
<evidence type="ECO:0000256" key="1">
    <source>
        <dbReference type="ARBA" id="ARBA00005928"/>
    </source>
</evidence>
<dbReference type="Proteomes" id="UP001054837">
    <property type="component" value="Unassembled WGS sequence"/>
</dbReference>
<comment type="caution">
    <text evidence="7">The sequence shown here is derived from an EMBL/GenBank/DDBJ whole genome shotgun (WGS) entry which is preliminary data.</text>
</comment>
<dbReference type="Pfam" id="PF03015">
    <property type="entry name" value="Sterile"/>
    <property type="match status" value="1"/>
</dbReference>
<dbReference type="InterPro" id="IPR033640">
    <property type="entry name" value="FAR_C"/>
</dbReference>
<organism evidence="7 8">
    <name type="scientific">Caerostris darwini</name>
    <dbReference type="NCBI Taxonomy" id="1538125"/>
    <lineage>
        <taxon>Eukaryota</taxon>
        <taxon>Metazoa</taxon>
        <taxon>Ecdysozoa</taxon>
        <taxon>Arthropoda</taxon>
        <taxon>Chelicerata</taxon>
        <taxon>Arachnida</taxon>
        <taxon>Araneae</taxon>
        <taxon>Araneomorphae</taxon>
        <taxon>Entelegynae</taxon>
        <taxon>Araneoidea</taxon>
        <taxon>Araneidae</taxon>
        <taxon>Caerostris</taxon>
    </lineage>
</organism>
<accession>A0AAV4UEE5</accession>
<comment type="similarity">
    <text evidence="1 4">Belongs to the fatty acyl-CoA reductase family.</text>
</comment>
<evidence type="ECO:0000259" key="5">
    <source>
        <dbReference type="Pfam" id="PF03015"/>
    </source>
</evidence>
<dbReference type="GO" id="GO:0035336">
    <property type="term" value="P:long-chain fatty-acyl-CoA metabolic process"/>
    <property type="evidence" value="ECO:0007669"/>
    <property type="project" value="TreeGrafter"/>
</dbReference>
<evidence type="ECO:0000256" key="4">
    <source>
        <dbReference type="RuleBase" id="RU363097"/>
    </source>
</evidence>
<dbReference type="InterPro" id="IPR026055">
    <property type="entry name" value="FAR"/>
</dbReference>
<keyword evidence="3 4" id="KW-0443">Lipid metabolism</keyword>
<dbReference type="PANTHER" id="PTHR11011">
    <property type="entry name" value="MALE STERILITY PROTEIN 2-RELATED"/>
    <property type="match status" value="1"/>
</dbReference>
<evidence type="ECO:0000313" key="7">
    <source>
        <dbReference type="EMBL" id="GIY56143.1"/>
    </source>
</evidence>
<keyword evidence="4" id="KW-1133">Transmembrane helix</keyword>